<reference evidence="1 2" key="1">
    <citation type="submission" date="2016-04" db="EMBL/GenBank/DDBJ databases">
        <title>Complete genome sequence of Fictibacillus phosphorivorans G25-29, a strain toxic to nematodes.</title>
        <authorList>
            <person name="Zheng Z."/>
        </authorList>
    </citation>
    <scope>NUCLEOTIDE SEQUENCE [LARGE SCALE GENOMIC DNA]</scope>
    <source>
        <strain evidence="1 2">G25-29</strain>
    </source>
</reference>
<accession>A0A168VZC3</accession>
<evidence type="ECO:0008006" key="3">
    <source>
        <dbReference type="Google" id="ProtNLM"/>
    </source>
</evidence>
<sequence>MKFYVASGFQNKELVKKIGNDLQKNFKWQLTYDWTLNDRAETKEDLAAIGIKEYEAVMEADITIVILPGGKGCHTELGIALGNKKTVILYDPEGLLKKLTEATTFYFLPEIIHWNGVVEELPSLCSSSVPGPYCASL</sequence>
<keyword evidence="2" id="KW-1185">Reference proteome</keyword>
<dbReference type="SUPFAM" id="SSF52309">
    <property type="entry name" value="N-(deoxy)ribosyltransferase-like"/>
    <property type="match status" value="1"/>
</dbReference>
<dbReference type="Proteomes" id="UP000076623">
    <property type="component" value="Chromosome"/>
</dbReference>
<dbReference type="Gene3D" id="3.40.50.450">
    <property type="match status" value="1"/>
</dbReference>
<evidence type="ECO:0000313" key="1">
    <source>
        <dbReference type="EMBL" id="ANC77045.1"/>
    </source>
</evidence>
<dbReference type="AlphaFoldDB" id="A0A168VZC3"/>
<proteinExistence type="predicted"/>
<dbReference type="RefSeq" id="WP_066394086.1">
    <property type="nucleotide sequence ID" value="NZ_CP015378.1"/>
</dbReference>
<dbReference type="EMBL" id="CP015378">
    <property type="protein sequence ID" value="ANC77045.1"/>
    <property type="molecule type" value="Genomic_DNA"/>
</dbReference>
<organism evidence="1 2">
    <name type="scientific">Fictibacillus phosphorivorans</name>
    <dbReference type="NCBI Taxonomy" id="1221500"/>
    <lineage>
        <taxon>Bacteria</taxon>
        <taxon>Bacillati</taxon>
        <taxon>Bacillota</taxon>
        <taxon>Bacilli</taxon>
        <taxon>Bacillales</taxon>
        <taxon>Fictibacillaceae</taxon>
        <taxon>Fictibacillus</taxon>
    </lineage>
</organism>
<dbReference type="KEGG" id="fpn:ABE65_009625"/>
<dbReference type="STRING" id="1221500.ABE65_009625"/>
<name>A0A168VZC3_9BACL</name>
<gene>
    <name evidence="1" type="ORF">ABE65_009625</name>
</gene>
<protein>
    <recommendedName>
        <fullName evidence="3">Group-specific protein</fullName>
    </recommendedName>
</protein>
<evidence type="ECO:0000313" key="2">
    <source>
        <dbReference type="Proteomes" id="UP000076623"/>
    </source>
</evidence>